<comment type="caution">
    <text evidence="1">The sequence shown here is derived from an EMBL/GenBank/DDBJ whole genome shotgun (WGS) entry which is preliminary data.</text>
</comment>
<accession>A0A6L3MT01</accession>
<proteinExistence type="predicted"/>
<evidence type="ECO:0000313" key="2">
    <source>
        <dbReference type="Proteomes" id="UP000473571"/>
    </source>
</evidence>
<dbReference type="Proteomes" id="UP000473571">
    <property type="component" value="Unassembled WGS sequence"/>
</dbReference>
<name>A0A6L3MT01_9BURK</name>
<protein>
    <submittedName>
        <fullName evidence="1">Uncharacterized protein</fullName>
    </submittedName>
</protein>
<organism evidence="1 2">
    <name type="scientific">Burkholderia territorii</name>
    <dbReference type="NCBI Taxonomy" id="1503055"/>
    <lineage>
        <taxon>Bacteria</taxon>
        <taxon>Pseudomonadati</taxon>
        <taxon>Pseudomonadota</taxon>
        <taxon>Betaproteobacteria</taxon>
        <taxon>Burkholderiales</taxon>
        <taxon>Burkholderiaceae</taxon>
        <taxon>Burkholderia</taxon>
        <taxon>Burkholderia cepacia complex</taxon>
    </lineage>
</organism>
<sequence length="67" mass="7416">MTYAQFHESGIRSCSAGDAPSRNSYLVVLIDFSQTGRELSNIPEGRPARLCGRFGPLFNKVIHMRCG</sequence>
<dbReference type="EMBL" id="VZOL01001252">
    <property type="protein sequence ID" value="KAB0635580.1"/>
    <property type="molecule type" value="Genomic_DNA"/>
</dbReference>
<gene>
    <name evidence="1" type="ORF">F7R13_34810</name>
</gene>
<evidence type="ECO:0000313" key="1">
    <source>
        <dbReference type="EMBL" id="KAB0635580.1"/>
    </source>
</evidence>
<reference evidence="1 2" key="1">
    <citation type="submission" date="2019-09" db="EMBL/GenBank/DDBJ databases">
        <title>Draft genome sequences of 48 bacterial type strains from the CCUG.</title>
        <authorList>
            <person name="Tunovic T."/>
            <person name="Pineiro-Iglesias B."/>
            <person name="Unosson C."/>
            <person name="Inganas E."/>
            <person name="Ohlen M."/>
            <person name="Cardew S."/>
            <person name="Jensie-Markopoulos S."/>
            <person name="Salva-Serra F."/>
            <person name="Jaen-Luchoro D."/>
            <person name="Karlsson R."/>
            <person name="Svensson-Stadler L."/>
            <person name="Chun J."/>
            <person name="Moore E."/>
        </authorList>
    </citation>
    <scope>NUCLEOTIDE SEQUENCE [LARGE SCALE GENOMIC DNA]</scope>
    <source>
        <strain evidence="1 2">CCUG 65687</strain>
    </source>
</reference>
<dbReference type="AlphaFoldDB" id="A0A6L3MT01"/>